<dbReference type="AlphaFoldDB" id="B4GTN5"/>
<protein>
    <submittedName>
        <fullName evidence="3">GL14241</fullName>
    </submittedName>
</protein>
<feature type="region of interest" description="Disordered" evidence="2">
    <location>
        <begin position="22"/>
        <end position="71"/>
    </location>
</feature>
<keyword evidence="1" id="KW-0175">Coiled coil</keyword>
<dbReference type="SMR" id="B4GTN5"/>
<dbReference type="OMA" id="DYWVTQM"/>
<reference evidence="3 4" key="1">
    <citation type="journal article" date="2007" name="Nature">
        <title>Evolution of genes and genomes on the Drosophila phylogeny.</title>
        <authorList>
            <consortium name="Drosophila 12 Genomes Consortium"/>
            <person name="Clark A.G."/>
            <person name="Eisen M.B."/>
            <person name="Smith D.R."/>
            <person name="Bergman C.M."/>
            <person name="Oliver B."/>
            <person name="Markow T.A."/>
            <person name="Kaufman T.C."/>
            <person name="Kellis M."/>
            <person name="Gelbart W."/>
            <person name="Iyer V.N."/>
            <person name="Pollard D.A."/>
            <person name="Sackton T.B."/>
            <person name="Larracuente A.M."/>
            <person name="Singh N.D."/>
            <person name="Abad J.P."/>
            <person name="Abt D.N."/>
            <person name="Adryan B."/>
            <person name="Aguade M."/>
            <person name="Akashi H."/>
            <person name="Anderson W.W."/>
            <person name="Aquadro C.F."/>
            <person name="Ardell D.H."/>
            <person name="Arguello R."/>
            <person name="Artieri C.G."/>
            <person name="Barbash D.A."/>
            <person name="Barker D."/>
            <person name="Barsanti P."/>
            <person name="Batterham P."/>
            <person name="Batzoglou S."/>
            <person name="Begun D."/>
            <person name="Bhutkar A."/>
            <person name="Blanco E."/>
            <person name="Bosak S.A."/>
            <person name="Bradley R.K."/>
            <person name="Brand A.D."/>
            <person name="Brent M.R."/>
            <person name="Brooks A.N."/>
            <person name="Brown R.H."/>
            <person name="Butlin R.K."/>
            <person name="Caggese C."/>
            <person name="Calvi B.R."/>
            <person name="Bernardo de Carvalho A."/>
            <person name="Caspi A."/>
            <person name="Castrezana S."/>
            <person name="Celniker S.E."/>
            <person name="Chang J.L."/>
            <person name="Chapple C."/>
            <person name="Chatterji S."/>
            <person name="Chinwalla A."/>
            <person name="Civetta A."/>
            <person name="Clifton S.W."/>
            <person name="Comeron J.M."/>
            <person name="Costello J.C."/>
            <person name="Coyne J.A."/>
            <person name="Daub J."/>
            <person name="David R.G."/>
            <person name="Delcher A.L."/>
            <person name="Delehaunty K."/>
            <person name="Do C.B."/>
            <person name="Ebling H."/>
            <person name="Edwards K."/>
            <person name="Eickbush T."/>
            <person name="Evans J.D."/>
            <person name="Filipski A."/>
            <person name="Findeiss S."/>
            <person name="Freyhult E."/>
            <person name="Fulton L."/>
            <person name="Fulton R."/>
            <person name="Garcia A.C."/>
            <person name="Gardiner A."/>
            <person name="Garfield D.A."/>
            <person name="Garvin B.E."/>
            <person name="Gibson G."/>
            <person name="Gilbert D."/>
            <person name="Gnerre S."/>
            <person name="Godfrey J."/>
            <person name="Good R."/>
            <person name="Gotea V."/>
            <person name="Gravely B."/>
            <person name="Greenberg A.J."/>
            <person name="Griffiths-Jones S."/>
            <person name="Gross S."/>
            <person name="Guigo R."/>
            <person name="Gustafson E.A."/>
            <person name="Haerty W."/>
            <person name="Hahn M.W."/>
            <person name="Halligan D.L."/>
            <person name="Halpern A.L."/>
            <person name="Halter G.M."/>
            <person name="Han M.V."/>
            <person name="Heger A."/>
            <person name="Hillier L."/>
            <person name="Hinrichs A.S."/>
            <person name="Holmes I."/>
            <person name="Hoskins R.A."/>
            <person name="Hubisz M.J."/>
            <person name="Hultmark D."/>
            <person name="Huntley M.A."/>
            <person name="Jaffe D.B."/>
            <person name="Jagadeeshan S."/>
            <person name="Jeck W.R."/>
            <person name="Johnson J."/>
            <person name="Jones C.D."/>
            <person name="Jordan W.C."/>
            <person name="Karpen G.H."/>
            <person name="Kataoka E."/>
            <person name="Keightley P.D."/>
            <person name="Kheradpour P."/>
            <person name="Kirkness E.F."/>
            <person name="Koerich L.B."/>
            <person name="Kristiansen K."/>
            <person name="Kudrna D."/>
            <person name="Kulathinal R.J."/>
            <person name="Kumar S."/>
            <person name="Kwok R."/>
            <person name="Lander E."/>
            <person name="Langley C.H."/>
            <person name="Lapoint R."/>
            <person name="Lazzaro B.P."/>
            <person name="Lee S.J."/>
            <person name="Levesque L."/>
            <person name="Li R."/>
            <person name="Lin C.F."/>
            <person name="Lin M.F."/>
            <person name="Lindblad-Toh K."/>
            <person name="Llopart A."/>
            <person name="Long M."/>
            <person name="Low L."/>
            <person name="Lozovsky E."/>
            <person name="Lu J."/>
            <person name="Luo M."/>
            <person name="Machado C.A."/>
            <person name="Makalowski W."/>
            <person name="Marzo M."/>
            <person name="Matsuda M."/>
            <person name="Matzkin L."/>
            <person name="McAllister B."/>
            <person name="McBride C.S."/>
            <person name="McKernan B."/>
            <person name="McKernan K."/>
            <person name="Mendez-Lago M."/>
            <person name="Minx P."/>
            <person name="Mollenhauer M.U."/>
            <person name="Montooth K."/>
            <person name="Mount S.M."/>
            <person name="Mu X."/>
            <person name="Myers E."/>
            <person name="Negre B."/>
            <person name="Newfeld S."/>
            <person name="Nielsen R."/>
            <person name="Noor M.A."/>
            <person name="O'Grady P."/>
            <person name="Pachter L."/>
            <person name="Papaceit M."/>
            <person name="Parisi M.J."/>
            <person name="Parisi M."/>
            <person name="Parts L."/>
            <person name="Pedersen J.S."/>
            <person name="Pesole G."/>
            <person name="Phillippy A.M."/>
            <person name="Ponting C.P."/>
            <person name="Pop M."/>
            <person name="Porcelli D."/>
            <person name="Powell J.R."/>
            <person name="Prohaska S."/>
            <person name="Pruitt K."/>
            <person name="Puig M."/>
            <person name="Quesneville H."/>
            <person name="Ram K.R."/>
            <person name="Rand D."/>
            <person name="Rasmussen M.D."/>
            <person name="Reed L.K."/>
            <person name="Reenan R."/>
            <person name="Reily A."/>
            <person name="Remington K.A."/>
            <person name="Rieger T.T."/>
            <person name="Ritchie M.G."/>
            <person name="Robin C."/>
            <person name="Rogers Y.H."/>
            <person name="Rohde C."/>
            <person name="Rozas J."/>
            <person name="Rubenfield M.J."/>
            <person name="Ruiz A."/>
            <person name="Russo S."/>
            <person name="Salzberg S.L."/>
            <person name="Sanchez-Gracia A."/>
            <person name="Saranga D.J."/>
            <person name="Sato H."/>
            <person name="Schaeffer S.W."/>
            <person name="Schatz M.C."/>
            <person name="Schlenke T."/>
            <person name="Schwartz R."/>
            <person name="Segarra C."/>
            <person name="Singh R.S."/>
            <person name="Sirot L."/>
            <person name="Sirota M."/>
            <person name="Sisneros N.B."/>
            <person name="Smith C.D."/>
            <person name="Smith T.F."/>
            <person name="Spieth J."/>
            <person name="Stage D.E."/>
            <person name="Stark A."/>
            <person name="Stephan W."/>
            <person name="Strausberg R.L."/>
            <person name="Strempel S."/>
            <person name="Sturgill D."/>
            <person name="Sutton G."/>
            <person name="Sutton G.G."/>
            <person name="Tao W."/>
            <person name="Teichmann S."/>
            <person name="Tobari Y.N."/>
            <person name="Tomimura Y."/>
            <person name="Tsolas J.M."/>
            <person name="Valente V.L."/>
            <person name="Venter E."/>
            <person name="Venter J.C."/>
            <person name="Vicario S."/>
            <person name="Vieira F.G."/>
            <person name="Vilella A.J."/>
            <person name="Villasante A."/>
            <person name="Walenz B."/>
            <person name="Wang J."/>
            <person name="Wasserman M."/>
            <person name="Watts T."/>
            <person name="Wilson D."/>
            <person name="Wilson R.K."/>
            <person name="Wing R.A."/>
            <person name="Wolfner M.F."/>
            <person name="Wong A."/>
            <person name="Wong G.K."/>
            <person name="Wu C.I."/>
            <person name="Wu G."/>
            <person name="Yamamoto D."/>
            <person name="Yang H.P."/>
            <person name="Yang S.P."/>
            <person name="Yorke J.A."/>
            <person name="Yoshida K."/>
            <person name="Zdobnov E."/>
            <person name="Zhang P."/>
            <person name="Zhang Y."/>
            <person name="Zimin A.V."/>
            <person name="Baldwin J."/>
            <person name="Abdouelleil A."/>
            <person name="Abdulkadir J."/>
            <person name="Abebe A."/>
            <person name="Abera B."/>
            <person name="Abreu J."/>
            <person name="Acer S.C."/>
            <person name="Aftuck L."/>
            <person name="Alexander A."/>
            <person name="An P."/>
            <person name="Anderson E."/>
            <person name="Anderson S."/>
            <person name="Arachi H."/>
            <person name="Azer M."/>
            <person name="Bachantsang P."/>
            <person name="Barry A."/>
            <person name="Bayul T."/>
            <person name="Berlin A."/>
            <person name="Bessette D."/>
            <person name="Bloom T."/>
            <person name="Blye J."/>
            <person name="Boguslavskiy L."/>
            <person name="Bonnet C."/>
            <person name="Boukhgalter B."/>
            <person name="Bourzgui I."/>
            <person name="Brown A."/>
            <person name="Cahill P."/>
            <person name="Channer S."/>
            <person name="Cheshatsang Y."/>
            <person name="Chuda L."/>
            <person name="Citroen M."/>
            <person name="Collymore A."/>
            <person name="Cooke P."/>
            <person name="Costello M."/>
            <person name="D'Aco K."/>
            <person name="Daza R."/>
            <person name="De Haan G."/>
            <person name="DeGray S."/>
            <person name="DeMaso C."/>
            <person name="Dhargay N."/>
            <person name="Dooley K."/>
            <person name="Dooley E."/>
            <person name="Doricent M."/>
            <person name="Dorje P."/>
            <person name="Dorjee K."/>
            <person name="Dupes A."/>
            <person name="Elong R."/>
            <person name="Falk J."/>
            <person name="Farina A."/>
            <person name="Faro S."/>
            <person name="Ferguson D."/>
            <person name="Fisher S."/>
            <person name="Foley C.D."/>
            <person name="Franke A."/>
            <person name="Friedrich D."/>
            <person name="Gadbois L."/>
            <person name="Gearin G."/>
            <person name="Gearin C.R."/>
            <person name="Giannoukos G."/>
            <person name="Goode T."/>
            <person name="Graham J."/>
            <person name="Grandbois E."/>
            <person name="Grewal S."/>
            <person name="Gyaltsen K."/>
            <person name="Hafez N."/>
            <person name="Hagos B."/>
            <person name="Hall J."/>
            <person name="Henson C."/>
            <person name="Hollinger A."/>
            <person name="Honan T."/>
            <person name="Huard M.D."/>
            <person name="Hughes L."/>
            <person name="Hurhula B."/>
            <person name="Husby M.E."/>
            <person name="Kamat A."/>
            <person name="Kanga B."/>
            <person name="Kashin S."/>
            <person name="Khazanovich D."/>
            <person name="Kisner P."/>
            <person name="Lance K."/>
            <person name="Lara M."/>
            <person name="Lee W."/>
            <person name="Lennon N."/>
            <person name="Letendre F."/>
            <person name="LeVine R."/>
            <person name="Lipovsky A."/>
            <person name="Liu X."/>
            <person name="Liu J."/>
            <person name="Liu S."/>
            <person name="Lokyitsang T."/>
            <person name="Lokyitsang Y."/>
            <person name="Lubonja R."/>
            <person name="Lui A."/>
            <person name="MacDonald P."/>
            <person name="Magnisalis V."/>
            <person name="Maru K."/>
            <person name="Matthews C."/>
            <person name="McCusker W."/>
            <person name="McDonough S."/>
            <person name="Mehta T."/>
            <person name="Meldrim J."/>
            <person name="Meneus L."/>
            <person name="Mihai O."/>
            <person name="Mihalev A."/>
            <person name="Mihova T."/>
            <person name="Mittelman R."/>
            <person name="Mlenga V."/>
            <person name="Montmayeur A."/>
            <person name="Mulrain L."/>
            <person name="Navidi A."/>
            <person name="Naylor J."/>
            <person name="Negash T."/>
            <person name="Nguyen T."/>
            <person name="Nguyen N."/>
            <person name="Nicol R."/>
            <person name="Norbu C."/>
            <person name="Norbu N."/>
            <person name="Novod N."/>
            <person name="O'Neill B."/>
            <person name="Osman S."/>
            <person name="Markiewicz E."/>
            <person name="Oyono O.L."/>
            <person name="Patti C."/>
            <person name="Phunkhang P."/>
            <person name="Pierre F."/>
            <person name="Priest M."/>
            <person name="Raghuraman S."/>
            <person name="Rege F."/>
            <person name="Reyes R."/>
            <person name="Rise C."/>
            <person name="Rogov P."/>
            <person name="Ross K."/>
            <person name="Ryan E."/>
            <person name="Settipalli S."/>
            <person name="Shea T."/>
            <person name="Sherpa N."/>
            <person name="Shi L."/>
            <person name="Shih D."/>
            <person name="Sparrow T."/>
            <person name="Spaulding J."/>
            <person name="Stalker J."/>
            <person name="Stange-Thomann N."/>
            <person name="Stavropoulos S."/>
            <person name="Stone C."/>
            <person name="Strader C."/>
            <person name="Tesfaye S."/>
            <person name="Thomson T."/>
            <person name="Thoulutsang Y."/>
            <person name="Thoulutsang D."/>
            <person name="Topham K."/>
            <person name="Topping I."/>
            <person name="Tsamla T."/>
            <person name="Vassiliev H."/>
            <person name="Vo A."/>
            <person name="Wangchuk T."/>
            <person name="Wangdi T."/>
            <person name="Weiand M."/>
            <person name="Wilkinson J."/>
            <person name="Wilson A."/>
            <person name="Yadav S."/>
            <person name="Young G."/>
            <person name="Yu Q."/>
            <person name="Zembek L."/>
            <person name="Zhong D."/>
            <person name="Zimmer A."/>
            <person name="Zwirko Z."/>
            <person name="Jaffe D.B."/>
            <person name="Alvarez P."/>
            <person name="Brockman W."/>
            <person name="Butler J."/>
            <person name="Chin C."/>
            <person name="Gnerre S."/>
            <person name="Grabherr M."/>
            <person name="Kleber M."/>
            <person name="Mauceli E."/>
            <person name="MacCallum I."/>
        </authorList>
    </citation>
    <scope>NUCLEOTIDE SEQUENCE [LARGE SCALE GENOMIC DNA]</scope>
    <source>
        <strain evidence="4">MSH-3 / Tucson 14011-0111.49</strain>
    </source>
</reference>
<proteinExistence type="predicted"/>
<sequence>MDSEENGGYMYSCESCESKHMLSKQGTGSVGSGSGSSQSTNAVHASSSSISDGSASGYCMQDNETDSDNSDDMNSMDLRHWNFVEHFKKDPTGFLDEIVERYIHLNNVVKLKSNAAKKEKQILSNEKKMNSDLRQELENCRKSLESVSTTCRNLAAESQHFMGELERARQKFYEQRSEQMQEHNGVCAVLRSELQQAQEMCQSLADEKEKLVEEVDFYKSLGEGERASGGPNRKYKLLCAALKTELHHNQTVIQDLGKYNEDLEEKAIGATEEMQNLSAENEKLQVELKFYKNQYFDENSEEVQKNKELQQELTEVQSNFKSLATANEKLLKEIEIYKTVFYKDKLAANEKVKEFCRKLQGELLEKNKTLEKVRSTNEKLQDKVGHMKLMLNRLDLHSKGLKIALDENSELEKRMVVQKKAIELLESLNAKLRADATNTRDCFKKLRESFKLELAKRQVHSCSECSRQGEGEGDGAGAGAGADHEHGKNQKLHSLLMKMVRHVDKLSKISRTANTSPSSSSSNISMSQILGRNHLKMDPEEVLEDVFKTFCDLATDYWVTQMHPMQSMEARPSTGSCRSSYDEN</sequence>
<dbReference type="KEGG" id="dpe:6596695"/>
<name>B4GTN5_DROPE</name>
<evidence type="ECO:0000256" key="1">
    <source>
        <dbReference type="SAM" id="Coils"/>
    </source>
</evidence>
<keyword evidence="4" id="KW-1185">Reference proteome</keyword>
<accession>B4GTN5</accession>
<dbReference type="Proteomes" id="UP000008744">
    <property type="component" value="Unassembled WGS sequence"/>
</dbReference>
<feature type="coiled-coil region" evidence="1">
    <location>
        <begin position="180"/>
        <end position="221"/>
    </location>
</feature>
<dbReference type="HOGENOM" id="CLU_467158_0_0_1"/>
<dbReference type="OrthoDB" id="7872055at2759"/>
<feature type="coiled-coil region" evidence="1">
    <location>
        <begin position="260"/>
        <end position="326"/>
    </location>
</feature>
<dbReference type="EMBL" id="CH479190">
    <property type="protein sequence ID" value="EDW25905.1"/>
    <property type="molecule type" value="Genomic_DNA"/>
</dbReference>
<evidence type="ECO:0000256" key="2">
    <source>
        <dbReference type="SAM" id="MobiDB-lite"/>
    </source>
</evidence>
<feature type="coiled-coil region" evidence="1">
    <location>
        <begin position="116"/>
        <end position="150"/>
    </location>
</feature>
<organism evidence="4">
    <name type="scientific">Drosophila persimilis</name>
    <name type="common">Fruit fly</name>
    <dbReference type="NCBI Taxonomy" id="7234"/>
    <lineage>
        <taxon>Eukaryota</taxon>
        <taxon>Metazoa</taxon>
        <taxon>Ecdysozoa</taxon>
        <taxon>Arthropoda</taxon>
        <taxon>Hexapoda</taxon>
        <taxon>Insecta</taxon>
        <taxon>Pterygota</taxon>
        <taxon>Neoptera</taxon>
        <taxon>Endopterygota</taxon>
        <taxon>Diptera</taxon>
        <taxon>Brachycera</taxon>
        <taxon>Muscomorpha</taxon>
        <taxon>Ephydroidea</taxon>
        <taxon>Drosophilidae</taxon>
        <taxon>Drosophila</taxon>
        <taxon>Sophophora</taxon>
    </lineage>
</organism>
<gene>
    <name evidence="3" type="primary">Dper\GL14241</name>
    <name evidence="3" type="ORF">Dper_GL14241</name>
</gene>
<feature type="compositionally biased region" description="Low complexity" evidence="2">
    <location>
        <begin position="35"/>
        <end position="56"/>
    </location>
</feature>
<feature type="region of interest" description="Disordered" evidence="2">
    <location>
        <begin position="463"/>
        <end position="488"/>
    </location>
</feature>
<evidence type="ECO:0000313" key="4">
    <source>
        <dbReference type="Proteomes" id="UP000008744"/>
    </source>
</evidence>
<evidence type="ECO:0000313" key="3">
    <source>
        <dbReference type="EMBL" id="EDW25905.1"/>
    </source>
</evidence>